<reference evidence="1 2" key="1">
    <citation type="submission" date="2012-08" db="EMBL/GenBank/DDBJ databases">
        <authorList>
            <person name="Harkins D.M."/>
            <person name="Durkin A.S."/>
            <person name="Selengut J.D."/>
            <person name="Sanka R."/>
            <person name="DePew J."/>
            <person name="Purushe J."/>
            <person name="Matthias M.A."/>
            <person name="Vinetz J.M."/>
            <person name="Sutton G.G."/>
            <person name="Nelson W.C."/>
            <person name="Fouts D.E."/>
        </authorList>
    </citation>
    <scope>NUCLEOTIDE SEQUENCE [LARGE SCALE GENOMIC DNA]</scope>
    <source>
        <strain evidence="1 2">MMD4847</strain>
    </source>
</reference>
<sequence>METRIEVIDTTSGKITSLLRFGRKKEQINKLDLQLSLQKMQIL</sequence>
<evidence type="ECO:0000313" key="2">
    <source>
        <dbReference type="Proteomes" id="UP000018720"/>
    </source>
</evidence>
<evidence type="ECO:0000313" key="1">
    <source>
        <dbReference type="EMBL" id="EJZ43868.1"/>
    </source>
</evidence>
<keyword evidence="2" id="KW-1185">Reference proteome</keyword>
<dbReference type="EMBL" id="AHOM02000001">
    <property type="protein sequence ID" value="EJZ43868.1"/>
    <property type="molecule type" value="Genomic_DNA"/>
</dbReference>
<gene>
    <name evidence="1" type="ORF">LEP1GSC178_2201</name>
</gene>
<organism evidence="1 2">
    <name type="scientific">Leptospira licerasiae str. MMD4847</name>
    <dbReference type="NCBI Taxonomy" id="1049971"/>
    <lineage>
        <taxon>Bacteria</taxon>
        <taxon>Pseudomonadati</taxon>
        <taxon>Spirochaetota</taxon>
        <taxon>Spirochaetia</taxon>
        <taxon>Leptospirales</taxon>
        <taxon>Leptospiraceae</taxon>
        <taxon>Leptospira</taxon>
    </lineage>
</organism>
<dbReference type="Proteomes" id="UP000018720">
    <property type="component" value="Unassembled WGS sequence"/>
</dbReference>
<accession>A0ABN0HDP5</accession>
<protein>
    <submittedName>
        <fullName evidence="1">Uncharacterized protein</fullName>
    </submittedName>
</protein>
<comment type="caution">
    <text evidence="1">The sequence shown here is derived from an EMBL/GenBank/DDBJ whole genome shotgun (WGS) entry which is preliminary data.</text>
</comment>
<proteinExistence type="predicted"/>
<name>A0ABN0HDP5_9LEPT</name>